<feature type="transmembrane region" description="Helical" evidence="7">
    <location>
        <begin position="370"/>
        <end position="390"/>
    </location>
</feature>
<dbReference type="Pfam" id="PF00860">
    <property type="entry name" value="Xan_ur_permease"/>
    <property type="match status" value="1"/>
</dbReference>
<reference evidence="9" key="1">
    <citation type="submission" date="2018-02" db="EMBL/GenBank/DDBJ databases">
        <title>Firefly genomes illuminate parallel origins of bioluminescence in beetles.</title>
        <authorList>
            <person name="Fallon T.R."/>
            <person name="Lower S.E.S."/>
            <person name="Behringer M."/>
            <person name="Weng J.-K."/>
        </authorList>
    </citation>
    <scope>NUCLEOTIDE SEQUENCE [LARGE SCALE GENOMIC DNA]</scope>
</reference>
<evidence type="ECO:0000256" key="2">
    <source>
        <dbReference type="ARBA" id="ARBA00005697"/>
    </source>
</evidence>
<accession>A0A2S0NJM0</accession>
<feature type="transmembrane region" description="Helical" evidence="7">
    <location>
        <begin position="125"/>
        <end position="149"/>
    </location>
</feature>
<feature type="transmembrane region" description="Helical" evidence="7">
    <location>
        <begin position="41"/>
        <end position="57"/>
    </location>
</feature>
<evidence type="ECO:0000256" key="7">
    <source>
        <dbReference type="SAM" id="Phobius"/>
    </source>
</evidence>
<evidence type="ECO:0000256" key="3">
    <source>
        <dbReference type="ARBA" id="ARBA00022448"/>
    </source>
</evidence>
<keyword evidence="3" id="KW-0813">Transport</keyword>
<evidence type="ECO:0000256" key="6">
    <source>
        <dbReference type="ARBA" id="ARBA00023136"/>
    </source>
</evidence>
<protein>
    <submittedName>
        <fullName evidence="8">NCS2 family permease</fullName>
    </submittedName>
</protein>
<comment type="subcellular location">
    <subcellularLocation>
        <location evidence="1">Endomembrane system</location>
        <topology evidence="1">Multi-pass membrane protein</topology>
    </subcellularLocation>
</comment>
<dbReference type="GO" id="GO:0005886">
    <property type="term" value="C:plasma membrane"/>
    <property type="evidence" value="ECO:0007669"/>
    <property type="project" value="TreeGrafter"/>
</dbReference>
<name>A0A2S0NJM0_9MOLU</name>
<feature type="transmembrane region" description="Helical" evidence="7">
    <location>
        <begin position="204"/>
        <end position="222"/>
    </location>
</feature>
<dbReference type="GO" id="GO:0005345">
    <property type="term" value="F:purine nucleobase transmembrane transporter activity"/>
    <property type="evidence" value="ECO:0007669"/>
    <property type="project" value="TreeGrafter"/>
</dbReference>
<proteinExistence type="inferred from homology"/>
<dbReference type="EMBL" id="CP027019">
    <property type="protein sequence ID" value="AVP49208.1"/>
    <property type="molecule type" value="Genomic_DNA"/>
</dbReference>
<evidence type="ECO:0000313" key="8">
    <source>
        <dbReference type="EMBL" id="AVP49208.1"/>
    </source>
</evidence>
<evidence type="ECO:0000256" key="5">
    <source>
        <dbReference type="ARBA" id="ARBA00022989"/>
    </source>
</evidence>
<keyword evidence="5 7" id="KW-1133">Transmembrane helix</keyword>
<dbReference type="InterPro" id="IPR045018">
    <property type="entry name" value="Azg-like"/>
</dbReference>
<evidence type="ECO:0000313" key="9">
    <source>
        <dbReference type="Proteomes" id="UP000239250"/>
    </source>
</evidence>
<feature type="transmembrane region" description="Helical" evidence="7">
    <location>
        <begin position="161"/>
        <end position="184"/>
    </location>
</feature>
<dbReference type="RefSeq" id="WP_303662547.1">
    <property type="nucleotide sequence ID" value="NZ_CP027019.1"/>
</dbReference>
<dbReference type="AlphaFoldDB" id="A0A2S0NJM0"/>
<feature type="transmembrane region" description="Helical" evidence="7">
    <location>
        <begin position="294"/>
        <end position="317"/>
    </location>
</feature>
<organism evidence="8 9">
    <name type="scientific">Williamsoniiplasma luminosum</name>
    <dbReference type="NCBI Taxonomy" id="214888"/>
    <lineage>
        <taxon>Bacteria</taxon>
        <taxon>Bacillati</taxon>
        <taxon>Mycoplasmatota</taxon>
        <taxon>Mollicutes</taxon>
        <taxon>Entomoplasmatales</taxon>
        <taxon>Williamsoniiplasma</taxon>
    </lineage>
</organism>
<dbReference type="PANTHER" id="PTHR43337">
    <property type="entry name" value="XANTHINE/URACIL PERMEASE C887.17-RELATED"/>
    <property type="match status" value="1"/>
</dbReference>
<dbReference type="InterPro" id="IPR006043">
    <property type="entry name" value="NCS2"/>
</dbReference>
<sequence length="487" mass="53378">MQKNNVLNDKDQFQWSQNKTVYRIQKYFQFDKFNTTLKKELLGGLTTFLALVYILSVNKGILELSPSINDSEQHMNGFGIFFATAITSIVATLLMGLWANVPIVMSPGMGMNTLFTYTLAQQAKLGFEGAMIAVLLASIFFFLVTVTPMRQMILQGIPKSLSVIFAVAIAFFIAYVGLEQMGWFAIEKTSGLPVASLSTLKENYLFIILGMITLCLMLFFHYKKINGGVALSILIGFVLAIILANTLPSDQITKISSANFRNGFDFTYDFEGFIWNIESGMKAFANPKVWSNPGLYVCVLVVMLMSFFDDSAALSALYMQRNQHIKTPMEVSRPTMLIDAGSGILNGLVGVSSMSIMVESSAGISQGAKTGVVALVNVALFGVAIALFPIFATIPTVVTGAACVFIGILMVLHISEIEWDKPEFAVPAFLGILFAITTFTIVNGVAVTILAYAFVMIITNKAKKVHILIWPLCLCLIAYFVAFAFIQ</sequence>
<dbReference type="Proteomes" id="UP000239250">
    <property type="component" value="Chromosome"/>
</dbReference>
<gene>
    <name evidence="8" type="ORF">C5T88_01255</name>
</gene>
<comment type="similarity">
    <text evidence="2">Belongs to the nucleobase:cation symporter-2 (NCS2) (TC 2.A.40) family. Azg-like subfamily.</text>
</comment>
<feature type="transmembrane region" description="Helical" evidence="7">
    <location>
        <begin position="467"/>
        <end position="486"/>
    </location>
</feature>
<keyword evidence="6 7" id="KW-0472">Membrane</keyword>
<evidence type="ECO:0000256" key="4">
    <source>
        <dbReference type="ARBA" id="ARBA00022692"/>
    </source>
</evidence>
<feature type="transmembrane region" description="Helical" evidence="7">
    <location>
        <begin position="229"/>
        <end position="247"/>
    </location>
</feature>
<dbReference type="GO" id="GO:0012505">
    <property type="term" value="C:endomembrane system"/>
    <property type="evidence" value="ECO:0007669"/>
    <property type="project" value="UniProtKB-SubCell"/>
</dbReference>
<feature type="transmembrane region" description="Helical" evidence="7">
    <location>
        <begin position="397"/>
        <end position="415"/>
    </location>
</feature>
<dbReference type="PANTHER" id="PTHR43337:SF1">
    <property type="entry name" value="XANTHINE_URACIL PERMEASE C887.17-RELATED"/>
    <property type="match status" value="1"/>
</dbReference>
<feature type="transmembrane region" description="Helical" evidence="7">
    <location>
        <begin position="427"/>
        <end position="455"/>
    </location>
</feature>
<feature type="transmembrane region" description="Helical" evidence="7">
    <location>
        <begin position="78"/>
        <end position="105"/>
    </location>
</feature>
<evidence type="ECO:0000256" key="1">
    <source>
        <dbReference type="ARBA" id="ARBA00004127"/>
    </source>
</evidence>
<keyword evidence="4 7" id="KW-0812">Transmembrane</keyword>